<proteinExistence type="predicted"/>
<sequence>MTKGLQRLVRPTEQFEKTTSELKFPHKWLEGKHVVNEPKEVYLEFKKAKKEEIGDQGVPTAASIHSIPKGLRVKTIADL</sequence>
<organism evidence="1 2">
    <name type="scientific">Gossypium stocksii</name>
    <dbReference type="NCBI Taxonomy" id="47602"/>
    <lineage>
        <taxon>Eukaryota</taxon>
        <taxon>Viridiplantae</taxon>
        <taxon>Streptophyta</taxon>
        <taxon>Embryophyta</taxon>
        <taxon>Tracheophyta</taxon>
        <taxon>Spermatophyta</taxon>
        <taxon>Magnoliopsida</taxon>
        <taxon>eudicotyledons</taxon>
        <taxon>Gunneridae</taxon>
        <taxon>Pentapetalae</taxon>
        <taxon>rosids</taxon>
        <taxon>malvids</taxon>
        <taxon>Malvales</taxon>
        <taxon>Malvaceae</taxon>
        <taxon>Malvoideae</taxon>
        <taxon>Gossypium</taxon>
    </lineage>
</organism>
<dbReference type="AlphaFoldDB" id="A0A9D3ZXE7"/>
<evidence type="ECO:0000313" key="2">
    <source>
        <dbReference type="Proteomes" id="UP000828251"/>
    </source>
</evidence>
<keyword evidence="2" id="KW-1185">Reference proteome</keyword>
<evidence type="ECO:0000313" key="1">
    <source>
        <dbReference type="EMBL" id="KAH1072694.1"/>
    </source>
</evidence>
<name>A0A9D3ZXE7_9ROSI</name>
<accession>A0A9D3ZXE7</accession>
<reference evidence="1 2" key="1">
    <citation type="journal article" date="2021" name="Plant Biotechnol. J.">
        <title>Multi-omics assisted identification of the key and species-specific regulatory components of drought-tolerant mechanisms in Gossypium stocksii.</title>
        <authorList>
            <person name="Yu D."/>
            <person name="Ke L."/>
            <person name="Zhang D."/>
            <person name="Wu Y."/>
            <person name="Sun Y."/>
            <person name="Mei J."/>
            <person name="Sun J."/>
            <person name="Sun Y."/>
        </authorList>
    </citation>
    <scope>NUCLEOTIDE SEQUENCE [LARGE SCALE GENOMIC DNA]</scope>
    <source>
        <strain evidence="2">cv. E1</strain>
        <tissue evidence="1">Leaf</tissue>
    </source>
</reference>
<comment type="caution">
    <text evidence="1">The sequence shown here is derived from an EMBL/GenBank/DDBJ whole genome shotgun (WGS) entry which is preliminary data.</text>
</comment>
<protein>
    <submittedName>
        <fullName evidence="1">Uncharacterized protein</fullName>
    </submittedName>
</protein>
<dbReference type="Proteomes" id="UP000828251">
    <property type="component" value="Unassembled WGS sequence"/>
</dbReference>
<dbReference type="EMBL" id="JAIQCV010000008">
    <property type="protein sequence ID" value="KAH1072694.1"/>
    <property type="molecule type" value="Genomic_DNA"/>
</dbReference>
<gene>
    <name evidence="1" type="ORF">J1N35_025022</name>
</gene>